<name>A0ABP9JZL2_9SPHN</name>
<comment type="similarity">
    <text evidence="4">Belongs to the cyclic nucleotide phosphodiesterase class-III family.</text>
</comment>
<proteinExistence type="inferred from homology"/>
<reference evidence="8" key="1">
    <citation type="journal article" date="2019" name="Int. J. Syst. Evol. Microbiol.">
        <title>The Global Catalogue of Microorganisms (GCM) 10K type strain sequencing project: providing services to taxonomists for standard genome sequencing and annotation.</title>
        <authorList>
            <consortium name="The Broad Institute Genomics Platform"/>
            <consortium name="The Broad Institute Genome Sequencing Center for Infectious Disease"/>
            <person name="Wu L."/>
            <person name="Ma J."/>
        </authorList>
    </citation>
    <scope>NUCLEOTIDE SEQUENCE [LARGE SCALE GENOMIC DNA]</scope>
    <source>
        <strain evidence="8">JCM 18014</strain>
    </source>
</reference>
<dbReference type="SUPFAM" id="SSF56300">
    <property type="entry name" value="Metallo-dependent phosphatases"/>
    <property type="match status" value="1"/>
</dbReference>
<accession>A0ABP9JZL2</accession>
<gene>
    <name evidence="7" type="ORF">GCM10023208_00790</name>
</gene>
<keyword evidence="8" id="KW-1185">Reference proteome</keyword>
<dbReference type="InterPro" id="IPR004843">
    <property type="entry name" value="Calcineurin-like_PHP"/>
</dbReference>
<evidence type="ECO:0000256" key="2">
    <source>
        <dbReference type="ARBA" id="ARBA00022801"/>
    </source>
</evidence>
<dbReference type="InterPro" id="IPR050884">
    <property type="entry name" value="CNP_phosphodiesterase-III"/>
</dbReference>
<dbReference type="Proteomes" id="UP001500518">
    <property type="component" value="Unassembled WGS sequence"/>
</dbReference>
<feature type="region of interest" description="Disordered" evidence="5">
    <location>
        <begin position="256"/>
        <end position="285"/>
    </location>
</feature>
<comment type="caution">
    <text evidence="7">The sequence shown here is derived from an EMBL/GenBank/DDBJ whole genome shotgun (WGS) entry which is preliminary data.</text>
</comment>
<dbReference type="PANTHER" id="PTHR42988:SF2">
    <property type="entry name" value="CYCLIC NUCLEOTIDE PHOSPHODIESTERASE CBUA0032-RELATED"/>
    <property type="match status" value="1"/>
</dbReference>
<feature type="domain" description="Calcineurin-like phosphoesterase" evidence="6">
    <location>
        <begin position="8"/>
        <end position="195"/>
    </location>
</feature>
<dbReference type="EMBL" id="BAABHV010000001">
    <property type="protein sequence ID" value="GAA5045879.1"/>
    <property type="molecule type" value="Genomic_DNA"/>
</dbReference>
<keyword evidence="2" id="KW-0378">Hydrolase</keyword>
<protein>
    <submittedName>
        <fullName evidence="7">Metallophosphoesterase</fullName>
    </submittedName>
</protein>
<keyword evidence="1" id="KW-0479">Metal-binding</keyword>
<dbReference type="PANTHER" id="PTHR42988">
    <property type="entry name" value="PHOSPHOHYDROLASE"/>
    <property type="match status" value="1"/>
</dbReference>
<evidence type="ECO:0000256" key="3">
    <source>
        <dbReference type="ARBA" id="ARBA00023004"/>
    </source>
</evidence>
<organism evidence="7 8">
    <name type="scientific">Erythrobacter westpacificensis</name>
    <dbReference type="NCBI Taxonomy" id="1055231"/>
    <lineage>
        <taxon>Bacteria</taxon>
        <taxon>Pseudomonadati</taxon>
        <taxon>Pseudomonadota</taxon>
        <taxon>Alphaproteobacteria</taxon>
        <taxon>Sphingomonadales</taxon>
        <taxon>Erythrobacteraceae</taxon>
        <taxon>Erythrobacter/Porphyrobacter group</taxon>
        <taxon>Erythrobacter</taxon>
    </lineage>
</organism>
<evidence type="ECO:0000256" key="1">
    <source>
        <dbReference type="ARBA" id="ARBA00022723"/>
    </source>
</evidence>
<evidence type="ECO:0000256" key="4">
    <source>
        <dbReference type="ARBA" id="ARBA00025742"/>
    </source>
</evidence>
<evidence type="ECO:0000259" key="6">
    <source>
        <dbReference type="Pfam" id="PF00149"/>
    </source>
</evidence>
<sequence length="285" mass="32008">MTDRKLLFHLSDIHFGLEDNRALDWVKQEIAERQPDAVAITGDLTMRARHREFDAACRWIKSLDAPVTVEVGNHDLPYFNPIERFFDPYKRIRGIADKVEAEIDLPGLAIVPLKTVRRWQPRLNWSKGWVTDAALERCLTAIDKLPSGVRALVAVHHPLREVGTQGTALTKNGQNALNELAQRPVLAVLSGHVHDAFDIMEETVHGEVRMIGAGTLSQRVRSTPPSFNELTWDGDNLSVRVRNLEDVRTRDMMIGDVPEDAMPPREKGEPVAPVGKVPRTDPPVH</sequence>
<evidence type="ECO:0000313" key="8">
    <source>
        <dbReference type="Proteomes" id="UP001500518"/>
    </source>
</evidence>
<dbReference type="RefSeq" id="WP_346031165.1">
    <property type="nucleotide sequence ID" value="NZ_BAABHV010000001.1"/>
</dbReference>
<evidence type="ECO:0000313" key="7">
    <source>
        <dbReference type="EMBL" id="GAA5045879.1"/>
    </source>
</evidence>
<evidence type="ECO:0000256" key="5">
    <source>
        <dbReference type="SAM" id="MobiDB-lite"/>
    </source>
</evidence>
<dbReference type="Pfam" id="PF00149">
    <property type="entry name" value="Metallophos"/>
    <property type="match status" value="1"/>
</dbReference>
<dbReference type="Gene3D" id="3.60.21.10">
    <property type="match status" value="1"/>
</dbReference>
<keyword evidence="3" id="KW-0408">Iron</keyword>
<dbReference type="InterPro" id="IPR029052">
    <property type="entry name" value="Metallo-depent_PP-like"/>
</dbReference>